<organism evidence="10 11">
    <name type="scientific">Cudoniella acicularis</name>
    <dbReference type="NCBI Taxonomy" id="354080"/>
    <lineage>
        <taxon>Eukaryota</taxon>
        <taxon>Fungi</taxon>
        <taxon>Dikarya</taxon>
        <taxon>Ascomycota</taxon>
        <taxon>Pezizomycotina</taxon>
        <taxon>Leotiomycetes</taxon>
        <taxon>Helotiales</taxon>
        <taxon>Tricladiaceae</taxon>
        <taxon>Cudoniella</taxon>
    </lineage>
</organism>
<keyword evidence="11" id="KW-1185">Reference proteome</keyword>
<keyword evidence="4" id="KW-0808">Transferase</keyword>
<evidence type="ECO:0000313" key="10">
    <source>
        <dbReference type="EMBL" id="KAF4637117.1"/>
    </source>
</evidence>
<dbReference type="Pfam" id="PF09797">
    <property type="entry name" value="NatB_MDM20"/>
    <property type="match status" value="1"/>
</dbReference>
<evidence type="ECO:0000259" key="9">
    <source>
        <dbReference type="Pfam" id="PF00432"/>
    </source>
</evidence>
<dbReference type="PANTHER" id="PTHR11774:SF4">
    <property type="entry name" value="GERANYLGERANYL TRANSFERASE TYPE-1 SUBUNIT BETA"/>
    <property type="match status" value="1"/>
</dbReference>
<keyword evidence="6" id="KW-0677">Repeat</keyword>
<sequence>MADQVLRDRQDAPIWNAIEAENFKQALKLVDKRLAKKPSEYHEALKIFIRSHSPLVSEKAAIILHLEELVERKLVIPELETIELYDEAFENVLPEPQESWERIVGELRWLCVKSQPKNEDLSLKCFEACLAKDDLEHAKQTSAKYPEKQRKLWSALALAQIGKLSAATKQADPKQLPIRSIHTPQELLLLQRITEMGGKIEQRLDYLRDPSLGPESAIAKGEWQLWRFRLKLLERAQAWQELFDTTKVLLKRARTKDESGQLSESGLSDWIVWEAFIRSAVELQGHEFKDEVTCEVEAHLDPTCEVEKSWKRNASLAWVKVSLDASSAFASTHDTTQHRVTIIVKYLQQYGVASTAYSDLRPFIEQLNTDERKQLLDALSSNAVFGDPGHSSYVLVKPGEIPKPEYNGFKTGSKITEHINAFKLRYLLLSGLPENEKHQNPIKGQQYKCISCSEPCNQFCTTCLRDLANGATKLYLCAIDGGRHSWNLQATDRHPADDLCILAAMCLVKLSEANGQESFETSYILQASALLDYGLSHSTSNFQIRLLLTRLCQFLGCGVLAMSQYQELSLKQIQLDTLSYTLFDRISTFHPHSFTPLSEDSQPYRTPLESLKKQQKLYRGARGHVRKNIWLSFKHGSYNTIFELMEALDTLSRTISAVMSSIEARKVSRLVEPNTTAQEIVVDGGYDIIPHNLEMLETPFSDSNDYESFPNFESTKGPRFEEISRVFPGPSDYRVRVNLATEKLIQLIDTAASPESSKTSIQAALSSFLTSASTPPKSPTPSHKLLSKPENLARIASESMTLIILDACNHDRWSEPKFQSRVDTYNKDLLASLEGQAELLEDIKELVPALAITLHALYTAYDIAKTAVNFCTFLSKQGKEVHQSQAEASKKMEEVAKKVMKVVADKTLLIKKGLDEGGWIDKVLDSVLGGEEEESVLDKSHELAWIPYKKRKSRSFSQNSHVTASQKTKFLGTDHGPFGSLIQIGVSFFRERRSGVGVPRYRLSDQHETEDSSDPKRATWRATMAEPEPHLDIPQHIKYWQRCLNSLLPTQYTSTDSSRMTLGFFILSALDLLGAGAETFPAQQRAEIRNWILKCQHPHGGFCGSPNHRYPDDFYTGGEDGEEMDPANLPATYFAILSLSFVGGLEGVKREECLKWLKRLQRPDGSFGELVTKDGKIKGGYDMRYCYVLTSVRWMLRGDVELSEQEKEEDINVEALVNHLRSGQTYDGGISESFSHEAHGKLTGPFERYLFLIFKAGYTYCALASLSILNRLPNSQPGGPLPGIMNIDAAIRWLVSRQVGYQEEEDEEEEEEEEGGGELPMKEQRDALAGVYKDSPFVPGLSLEKDEFVGFNGRCNKNVDTCYTFWVGAALDMLGENNTKLVDLDAIRRFLFQQTQHRIGGFGKYPGSPPDIYHSYLGLAALAVLKEPGIKPLDSAICISKQQRERISTLRATALVPTRTYWNNGFCYSIREDHPDFEKKMTLSEERPKSLTSALRTPYQAGLAI</sequence>
<evidence type="ECO:0000256" key="5">
    <source>
        <dbReference type="ARBA" id="ARBA00022723"/>
    </source>
</evidence>
<dbReference type="GO" id="GO:0005953">
    <property type="term" value="C:CAAX-protein geranylgeranyltransferase complex"/>
    <property type="evidence" value="ECO:0007669"/>
    <property type="project" value="TreeGrafter"/>
</dbReference>
<reference evidence="10 11" key="1">
    <citation type="submission" date="2020-03" db="EMBL/GenBank/DDBJ databases">
        <title>Draft Genome Sequence of Cudoniella acicularis.</title>
        <authorList>
            <person name="Buettner E."/>
            <person name="Kellner H."/>
        </authorList>
    </citation>
    <scope>NUCLEOTIDE SEQUENCE [LARGE SCALE GENOMIC DNA]</scope>
    <source>
        <strain evidence="10 11">DSM 108380</strain>
    </source>
</reference>
<evidence type="ECO:0000256" key="4">
    <source>
        <dbReference type="ARBA" id="ARBA00022679"/>
    </source>
</evidence>
<keyword evidence="5" id="KW-0479">Metal-binding</keyword>
<feature type="region of interest" description="Disordered" evidence="8">
    <location>
        <begin position="1301"/>
        <end position="1320"/>
    </location>
</feature>
<dbReference type="PANTHER" id="PTHR11774">
    <property type="entry name" value="GERANYLGERANYL TRANSFERASE TYPE BETA SUBUNIT"/>
    <property type="match status" value="1"/>
</dbReference>
<dbReference type="Proteomes" id="UP000566819">
    <property type="component" value="Unassembled WGS sequence"/>
</dbReference>
<gene>
    <name evidence="10" type="ORF">G7Y89_g955</name>
</gene>
<dbReference type="GO" id="GO:0046872">
    <property type="term" value="F:metal ion binding"/>
    <property type="evidence" value="ECO:0007669"/>
    <property type="project" value="UniProtKB-KW"/>
</dbReference>
<evidence type="ECO:0000256" key="3">
    <source>
        <dbReference type="ARBA" id="ARBA00022602"/>
    </source>
</evidence>
<proteinExistence type="inferred from homology"/>
<comment type="similarity">
    <text evidence="2">Belongs to the protein prenyltransferase subunit beta family.</text>
</comment>
<dbReference type="InterPro" id="IPR001330">
    <property type="entry name" value="Prenyltrans"/>
</dbReference>
<evidence type="ECO:0000256" key="2">
    <source>
        <dbReference type="ARBA" id="ARBA00010497"/>
    </source>
</evidence>
<dbReference type="InterPro" id="IPR045089">
    <property type="entry name" value="PGGT1B-like"/>
</dbReference>
<feature type="domain" description="Prenyltransferase alpha-alpha toroid" evidence="9">
    <location>
        <begin position="1031"/>
        <end position="1439"/>
    </location>
</feature>
<evidence type="ECO:0000256" key="1">
    <source>
        <dbReference type="ARBA" id="ARBA00001947"/>
    </source>
</evidence>
<dbReference type="Gene3D" id="1.50.10.20">
    <property type="match status" value="1"/>
</dbReference>
<feature type="compositionally biased region" description="Acidic residues" evidence="8">
    <location>
        <begin position="1302"/>
        <end position="1316"/>
    </location>
</feature>
<accession>A0A8H4RZ13</accession>
<comment type="caution">
    <text evidence="10">The sequence shown here is derived from an EMBL/GenBank/DDBJ whole genome shotgun (WGS) entry which is preliminary data.</text>
</comment>
<keyword evidence="3" id="KW-0637">Prenyltransferase</keyword>
<dbReference type="Pfam" id="PF00432">
    <property type="entry name" value="Prenyltrans"/>
    <property type="match status" value="1"/>
</dbReference>
<evidence type="ECO:0000256" key="6">
    <source>
        <dbReference type="ARBA" id="ARBA00022737"/>
    </source>
</evidence>
<name>A0A8H4RZ13_9HELO</name>
<dbReference type="OrthoDB" id="1874341at2759"/>
<keyword evidence="7" id="KW-0862">Zinc</keyword>
<dbReference type="EMBL" id="JAAMPI010000035">
    <property type="protein sequence ID" value="KAF4637117.1"/>
    <property type="molecule type" value="Genomic_DNA"/>
</dbReference>
<dbReference type="InterPro" id="IPR019183">
    <property type="entry name" value="NAA25_NatB_aux_su"/>
</dbReference>
<evidence type="ECO:0000256" key="7">
    <source>
        <dbReference type="ARBA" id="ARBA00022833"/>
    </source>
</evidence>
<dbReference type="SUPFAM" id="SSF48239">
    <property type="entry name" value="Terpenoid cyclases/Protein prenyltransferases"/>
    <property type="match status" value="1"/>
</dbReference>
<dbReference type="GO" id="GO:0004662">
    <property type="term" value="F:CAAX-protein geranylgeranyltransferase activity"/>
    <property type="evidence" value="ECO:0007669"/>
    <property type="project" value="TreeGrafter"/>
</dbReference>
<comment type="cofactor">
    <cofactor evidence="1">
        <name>Zn(2+)</name>
        <dbReference type="ChEBI" id="CHEBI:29105"/>
    </cofactor>
</comment>
<protein>
    <recommendedName>
        <fullName evidence="9">Prenyltransferase alpha-alpha toroid domain-containing protein</fullName>
    </recommendedName>
</protein>
<evidence type="ECO:0000256" key="8">
    <source>
        <dbReference type="SAM" id="MobiDB-lite"/>
    </source>
</evidence>
<dbReference type="InterPro" id="IPR008930">
    <property type="entry name" value="Terpenoid_cyclase/PrenylTrfase"/>
</dbReference>
<evidence type="ECO:0000313" key="11">
    <source>
        <dbReference type="Proteomes" id="UP000566819"/>
    </source>
</evidence>